<comment type="catalytic activity">
    <reaction evidence="1">
        <text>Hydrolyzes free adenine bases from 7,8-dihydro-8-oxoguanine:adenine mismatched double-stranded DNA, leaving an apurinic site.</text>
        <dbReference type="EC" id="3.2.2.31"/>
    </reaction>
</comment>
<dbReference type="InterPro" id="IPR023170">
    <property type="entry name" value="HhH_base_excis_C"/>
</dbReference>
<dbReference type="Pfam" id="PF00730">
    <property type="entry name" value="HhH-GPD"/>
    <property type="match status" value="1"/>
</dbReference>
<dbReference type="EMBL" id="JBITLV010000004">
    <property type="protein sequence ID" value="MFI7587949.1"/>
    <property type="molecule type" value="Genomic_DNA"/>
</dbReference>
<dbReference type="CDD" id="cd00056">
    <property type="entry name" value="ENDO3c"/>
    <property type="match status" value="1"/>
</dbReference>
<dbReference type="Gene3D" id="1.10.340.30">
    <property type="entry name" value="Hypothetical protein, domain 2"/>
    <property type="match status" value="1"/>
</dbReference>
<dbReference type="SMART" id="SM00525">
    <property type="entry name" value="FES"/>
    <property type="match status" value="1"/>
</dbReference>
<keyword evidence="13" id="KW-0326">Glycosidase</keyword>
<dbReference type="InterPro" id="IPR011257">
    <property type="entry name" value="DNA_glycosylase"/>
</dbReference>
<evidence type="ECO:0000256" key="13">
    <source>
        <dbReference type="ARBA" id="ARBA00023295"/>
    </source>
</evidence>
<evidence type="ECO:0000256" key="3">
    <source>
        <dbReference type="ARBA" id="ARBA00008343"/>
    </source>
</evidence>
<dbReference type="PANTHER" id="PTHR42944">
    <property type="entry name" value="ADENINE DNA GLYCOSYLASE"/>
    <property type="match status" value="1"/>
</dbReference>
<keyword evidence="11" id="KW-0411">Iron-sulfur</keyword>
<keyword evidence="10" id="KW-0408">Iron</keyword>
<gene>
    <name evidence="15" type="ORF">ACIB24_12825</name>
</gene>
<evidence type="ECO:0000256" key="4">
    <source>
        <dbReference type="ARBA" id="ARBA00012045"/>
    </source>
</evidence>
<evidence type="ECO:0000256" key="8">
    <source>
        <dbReference type="ARBA" id="ARBA00022763"/>
    </source>
</evidence>
<evidence type="ECO:0000256" key="5">
    <source>
        <dbReference type="ARBA" id="ARBA00022023"/>
    </source>
</evidence>
<evidence type="ECO:0000256" key="7">
    <source>
        <dbReference type="ARBA" id="ARBA00022723"/>
    </source>
</evidence>
<keyword evidence="6" id="KW-0004">4Fe-4S</keyword>
<dbReference type="EC" id="3.2.2.31" evidence="4"/>
<keyword evidence="12" id="KW-0234">DNA repair</keyword>
<dbReference type="InterPro" id="IPR000445">
    <property type="entry name" value="HhH_motif"/>
</dbReference>
<dbReference type="RefSeq" id="WP_398280644.1">
    <property type="nucleotide sequence ID" value="NZ_JBITLV010000004.1"/>
</dbReference>
<dbReference type="PANTHER" id="PTHR42944:SF1">
    <property type="entry name" value="ADENINE DNA GLYCOSYLASE"/>
    <property type="match status" value="1"/>
</dbReference>
<evidence type="ECO:0000259" key="14">
    <source>
        <dbReference type="SMART" id="SM00478"/>
    </source>
</evidence>
<sequence>MRQQTTGEHPLVEPVIAWYDANARDLPWRAPGVPAWPVLISEVMLQQTPVNRVLPVWREWVERWPTPAALAAETPGEVIRAWGRLGYPRRALRLHEAAGVIVERHGGELPTDHAQLLALPGIGTYTAAAVATFAYGQRHAVVDVNVRRVHARAVTGDAHPQNNLSAAESALAQRLLPEHPRTAARWAIGVMELGALVCTARTPRCGDCPVEHLCAWRAAGSPAHDGPPRRGQAWAGTDRQVRGKLMAALRATRTPLTAAQLREAAPDDVLKDPRQRERCLAGLVEDGLVEPLPDDRYRLPH</sequence>
<comment type="caution">
    <text evidence="15">The sequence shown here is derived from an EMBL/GenBank/DDBJ whole genome shotgun (WGS) entry which is preliminary data.</text>
</comment>
<keyword evidence="8" id="KW-0227">DNA damage</keyword>
<dbReference type="Gene3D" id="1.10.1670.10">
    <property type="entry name" value="Helix-hairpin-Helix base-excision DNA repair enzymes (C-terminal)"/>
    <property type="match status" value="1"/>
</dbReference>
<keyword evidence="9" id="KW-0378">Hydrolase</keyword>
<feature type="domain" description="HhH-GPD" evidence="14">
    <location>
        <begin position="44"/>
        <end position="196"/>
    </location>
</feature>
<dbReference type="InterPro" id="IPR004036">
    <property type="entry name" value="Endonuclease-III-like_CS2"/>
</dbReference>
<keyword evidence="16" id="KW-1185">Reference proteome</keyword>
<comment type="similarity">
    <text evidence="3">Belongs to the Nth/MutY family.</text>
</comment>
<dbReference type="InterPro" id="IPR003651">
    <property type="entry name" value="Endonuclease3_FeS-loop_motif"/>
</dbReference>
<dbReference type="PROSITE" id="PS01155">
    <property type="entry name" value="ENDONUCLEASE_III_2"/>
    <property type="match status" value="1"/>
</dbReference>
<dbReference type="Pfam" id="PF00633">
    <property type="entry name" value="HHH"/>
    <property type="match status" value="1"/>
</dbReference>
<dbReference type="Pfam" id="PF10576">
    <property type="entry name" value="EndIII_4Fe-2S"/>
    <property type="match status" value="1"/>
</dbReference>
<organism evidence="15 16">
    <name type="scientific">Spongisporangium articulatum</name>
    <dbReference type="NCBI Taxonomy" id="3362603"/>
    <lineage>
        <taxon>Bacteria</taxon>
        <taxon>Bacillati</taxon>
        <taxon>Actinomycetota</taxon>
        <taxon>Actinomycetes</taxon>
        <taxon>Kineosporiales</taxon>
        <taxon>Kineosporiaceae</taxon>
        <taxon>Spongisporangium</taxon>
    </lineage>
</organism>
<evidence type="ECO:0000256" key="1">
    <source>
        <dbReference type="ARBA" id="ARBA00000843"/>
    </source>
</evidence>
<evidence type="ECO:0000256" key="12">
    <source>
        <dbReference type="ARBA" id="ARBA00023204"/>
    </source>
</evidence>
<evidence type="ECO:0000313" key="16">
    <source>
        <dbReference type="Proteomes" id="UP001612915"/>
    </source>
</evidence>
<dbReference type="InterPro" id="IPR044298">
    <property type="entry name" value="MIG/MutY"/>
</dbReference>
<reference evidence="15 16" key="1">
    <citation type="submission" date="2024-10" db="EMBL/GenBank/DDBJ databases">
        <title>The Natural Products Discovery Center: Release of the First 8490 Sequenced Strains for Exploring Actinobacteria Biosynthetic Diversity.</title>
        <authorList>
            <person name="Kalkreuter E."/>
            <person name="Kautsar S.A."/>
            <person name="Yang D."/>
            <person name="Bader C.D."/>
            <person name="Teijaro C.N."/>
            <person name="Fluegel L."/>
            <person name="Davis C.M."/>
            <person name="Simpson J.R."/>
            <person name="Lauterbach L."/>
            <person name="Steele A.D."/>
            <person name="Gui C."/>
            <person name="Meng S."/>
            <person name="Li G."/>
            <person name="Viehrig K."/>
            <person name="Ye F."/>
            <person name="Su P."/>
            <person name="Kiefer A.F."/>
            <person name="Nichols A."/>
            <person name="Cepeda A.J."/>
            <person name="Yan W."/>
            <person name="Fan B."/>
            <person name="Jiang Y."/>
            <person name="Adhikari A."/>
            <person name="Zheng C.-J."/>
            <person name="Schuster L."/>
            <person name="Cowan T.M."/>
            <person name="Smanski M.J."/>
            <person name="Chevrette M.G."/>
            <person name="De Carvalho L.P.S."/>
            <person name="Shen B."/>
        </authorList>
    </citation>
    <scope>NUCLEOTIDE SEQUENCE [LARGE SCALE GENOMIC DNA]</scope>
    <source>
        <strain evidence="15 16">NPDC049639</strain>
    </source>
</reference>
<dbReference type="Proteomes" id="UP001612915">
    <property type="component" value="Unassembled WGS sequence"/>
</dbReference>
<evidence type="ECO:0000256" key="10">
    <source>
        <dbReference type="ARBA" id="ARBA00023004"/>
    </source>
</evidence>
<dbReference type="SMART" id="SM00478">
    <property type="entry name" value="ENDO3c"/>
    <property type="match status" value="1"/>
</dbReference>
<comment type="cofactor">
    <cofactor evidence="2">
        <name>[4Fe-4S] cluster</name>
        <dbReference type="ChEBI" id="CHEBI:49883"/>
    </cofactor>
</comment>
<evidence type="ECO:0000256" key="6">
    <source>
        <dbReference type="ARBA" id="ARBA00022485"/>
    </source>
</evidence>
<evidence type="ECO:0000256" key="9">
    <source>
        <dbReference type="ARBA" id="ARBA00022801"/>
    </source>
</evidence>
<protein>
    <recommendedName>
        <fullName evidence="5">Adenine DNA glycosylase</fullName>
        <ecNumber evidence="4">3.2.2.31</ecNumber>
    </recommendedName>
</protein>
<dbReference type="InterPro" id="IPR003265">
    <property type="entry name" value="HhH-GPD_domain"/>
</dbReference>
<dbReference type="SUPFAM" id="SSF48150">
    <property type="entry name" value="DNA-glycosylase"/>
    <property type="match status" value="1"/>
</dbReference>
<name>A0ABW8ANJ8_9ACTN</name>
<keyword evidence="7" id="KW-0479">Metal-binding</keyword>
<evidence type="ECO:0000256" key="2">
    <source>
        <dbReference type="ARBA" id="ARBA00001966"/>
    </source>
</evidence>
<evidence type="ECO:0000256" key="11">
    <source>
        <dbReference type="ARBA" id="ARBA00023014"/>
    </source>
</evidence>
<accession>A0ABW8ANJ8</accession>
<proteinExistence type="inferred from homology"/>
<evidence type="ECO:0000313" key="15">
    <source>
        <dbReference type="EMBL" id="MFI7587949.1"/>
    </source>
</evidence>